<accession>A0A166WJU5</accession>
<dbReference type="PATRIC" id="fig|1365250.3.peg.2576"/>
<dbReference type="STRING" id="43657.S4054249_16630"/>
<dbReference type="InterPro" id="IPR021497">
    <property type="entry name" value="GTA_holin_3TM"/>
</dbReference>
<reference evidence="2 3" key="1">
    <citation type="submission" date="2013-07" db="EMBL/GenBank/DDBJ databases">
        <title>Comparative Genomic and Metabolomic Analysis of Twelve Strains of Pseudoalteromonas luteoviolacea.</title>
        <authorList>
            <person name="Vynne N.G."/>
            <person name="Mansson M."/>
            <person name="Gram L."/>
        </authorList>
    </citation>
    <scope>NUCLEOTIDE SEQUENCE [LARGE SCALE GENOMIC DNA]</scope>
    <source>
        <strain evidence="2 3">DSM 6061</strain>
    </source>
</reference>
<protein>
    <recommendedName>
        <fullName evidence="4">Holin</fullName>
    </recommendedName>
</protein>
<proteinExistence type="predicted"/>
<dbReference type="AlphaFoldDB" id="A0A166WJU5"/>
<name>A0A166WJU5_9GAMM</name>
<keyword evidence="1" id="KW-1133">Transmembrane helix</keyword>
<comment type="caution">
    <text evidence="2">The sequence shown here is derived from an EMBL/GenBank/DDBJ whole genome shotgun (WGS) entry which is preliminary data.</text>
</comment>
<dbReference type="EMBL" id="AUYB01000103">
    <property type="protein sequence ID" value="KZN37565.1"/>
    <property type="molecule type" value="Genomic_DNA"/>
</dbReference>
<sequence length="135" mass="15095">MAIMSWFTSLFTSDVREPLQIVGNIIDELYTSEEEVLEQQVLKARLLTKQSEIQAQINSVQASHRSVFVAGARPFLMWVCGLGFLFAFVINPILQWLLPDHGVPELPLEVMLELTLGMLGLAGLRTIEKIKGVAK</sequence>
<dbReference type="Proteomes" id="UP000076643">
    <property type="component" value="Unassembled WGS sequence"/>
</dbReference>
<keyword evidence="1" id="KW-0812">Transmembrane</keyword>
<evidence type="ECO:0008006" key="4">
    <source>
        <dbReference type="Google" id="ProtNLM"/>
    </source>
</evidence>
<keyword evidence="1" id="KW-0472">Membrane</keyword>
<dbReference type="Pfam" id="PF11351">
    <property type="entry name" value="GTA_holin_3TM"/>
    <property type="match status" value="1"/>
</dbReference>
<keyword evidence="3" id="KW-1185">Reference proteome</keyword>
<evidence type="ECO:0000313" key="2">
    <source>
        <dbReference type="EMBL" id="KZN37565.1"/>
    </source>
</evidence>
<evidence type="ECO:0000256" key="1">
    <source>
        <dbReference type="SAM" id="Phobius"/>
    </source>
</evidence>
<feature type="transmembrane region" description="Helical" evidence="1">
    <location>
        <begin position="75"/>
        <end position="98"/>
    </location>
</feature>
<evidence type="ECO:0000313" key="3">
    <source>
        <dbReference type="Proteomes" id="UP000076643"/>
    </source>
</evidence>
<feature type="transmembrane region" description="Helical" evidence="1">
    <location>
        <begin position="110"/>
        <end position="127"/>
    </location>
</feature>
<gene>
    <name evidence="2" type="ORF">N475_01770</name>
</gene>
<organism evidence="2 3">
    <name type="scientific">Pseudoalteromonas luteoviolacea DSM 6061</name>
    <dbReference type="NCBI Taxonomy" id="1365250"/>
    <lineage>
        <taxon>Bacteria</taxon>
        <taxon>Pseudomonadati</taxon>
        <taxon>Pseudomonadota</taxon>
        <taxon>Gammaproteobacteria</taxon>
        <taxon>Alteromonadales</taxon>
        <taxon>Pseudoalteromonadaceae</taxon>
        <taxon>Pseudoalteromonas</taxon>
    </lineage>
</organism>